<gene>
    <name evidence="1" type="ORF">IDM40_22090</name>
</gene>
<evidence type="ECO:0000313" key="1">
    <source>
        <dbReference type="EMBL" id="MBE3001361.1"/>
    </source>
</evidence>
<dbReference type="Gene3D" id="3.30.1780.10">
    <property type="entry name" value="ornithine cyclodeaminase, domain 1"/>
    <property type="match status" value="1"/>
</dbReference>
<sequence>MTGATGATGGLPFVDADEVARRIGPDRARELVQKALRDGFDPAHDPARVHTGAGDGHLLLMPSTLGGWVGVKVATVSPENPGRGLPRIQAVYVLMDARTLTPRLMVDGVSLTSLRTPATSAVAADHLTAPDAATLVVFGNGPQAVEHTVAMSRIRDFTDVRLVGRNPHKVRAALDELADRGIDARPGKPEDVAGADLVVCATSAAEPLFDGSLVDDGACVVAMGSHETDRRELDAGLMGRAFVVVEDRGAALRECGDVVMAVDEGALTPDDLTGLAPLVRGEVSRREDRPNVFKGSGMSWQDLAVAVGVAPEAPEV</sequence>
<dbReference type="Proteomes" id="UP000806528">
    <property type="component" value="Unassembled WGS sequence"/>
</dbReference>
<dbReference type="PIRSF" id="PIRSF001439">
    <property type="entry name" value="CryM"/>
    <property type="match status" value="1"/>
</dbReference>
<dbReference type="EMBL" id="JADBGI010000023">
    <property type="protein sequence ID" value="MBE3001361.1"/>
    <property type="molecule type" value="Genomic_DNA"/>
</dbReference>
<organism evidence="1 2">
    <name type="scientific">Nocardiopsis coralli</name>
    <dbReference type="NCBI Taxonomy" id="2772213"/>
    <lineage>
        <taxon>Bacteria</taxon>
        <taxon>Bacillati</taxon>
        <taxon>Actinomycetota</taxon>
        <taxon>Actinomycetes</taxon>
        <taxon>Streptosporangiales</taxon>
        <taxon>Nocardiopsidaceae</taxon>
        <taxon>Nocardiopsis</taxon>
    </lineage>
</organism>
<dbReference type="Pfam" id="PF02423">
    <property type="entry name" value="OCD_Mu_crystall"/>
    <property type="match status" value="1"/>
</dbReference>
<protein>
    <submittedName>
        <fullName evidence="1">Ornithine cyclodeaminase family protein</fullName>
    </submittedName>
</protein>
<name>A0ABR9PBY8_9ACTN</name>
<keyword evidence="2" id="KW-1185">Reference proteome</keyword>
<reference evidence="1 2" key="1">
    <citation type="submission" date="2020-09" db="EMBL/GenBank/DDBJ databases">
        <title>Diversity and distribution of actinomycetes associated with coral in the coast of Hainan.</title>
        <authorList>
            <person name="Li F."/>
        </authorList>
    </citation>
    <scope>NUCLEOTIDE SEQUENCE [LARGE SCALE GENOMIC DNA]</scope>
    <source>
        <strain evidence="1 2">HNM0947</strain>
    </source>
</reference>
<dbReference type="SUPFAM" id="SSF51735">
    <property type="entry name" value="NAD(P)-binding Rossmann-fold domains"/>
    <property type="match status" value="1"/>
</dbReference>
<dbReference type="InterPro" id="IPR036291">
    <property type="entry name" value="NAD(P)-bd_dom_sf"/>
</dbReference>
<proteinExistence type="predicted"/>
<comment type="caution">
    <text evidence="1">The sequence shown here is derived from an EMBL/GenBank/DDBJ whole genome shotgun (WGS) entry which is preliminary data.</text>
</comment>
<evidence type="ECO:0000313" key="2">
    <source>
        <dbReference type="Proteomes" id="UP000806528"/>
    </source>
</evidence>
<dbReference type="InterPro" id="IPR003462">
    <property type="entry name" value="ODC_Mu_crystall"/>
</dbReference>
<dbReference type="Gene3D" id="3.40.50.720">
    <property type="entry name" value="NAD(P)-binding Rossmann-like Domain"/>
    <property type="match status" value="1"/>
</dbReference>
<dbReference type="PANTHER" id="PTHR13812">
    <property type="entry name" value="KETIMINE REDUCTASE MU-CRYSTALLIN"/>
    <property type="match status" value="1"/>
</dbReference>
<dbReference type="PANTHER" id="PTHR13812:SF19">
    <property type="entry name" value="KETIMINE REDUCTASE MU-CRYSTALLIN"/>
    <property type="match status" value="1"/>
</dbReference>
<accession>A0ABR9PBY8</accession>
<dbReference type="InterPro" id="IPR023401">
    <property type="entry name" value="ODC_N"/>
</dbReference>